<gene>
    <name evidence="6" type="ORF">SI8410_11015978</name>
</gene>
<dbReference type="OrthoDB" id="671361at2759"/>
<dbReference type="InterPro" id="IPR058039">
    <property type="entry name" value="At3g05675-like_ankyrin"/>
</dbReference>
<proteinExistence type="predicted"/>
<evidence type="ECO:0000256" key="1">
    <source>
        <dbReference type="ARBA" id="ARBA00002668"/>
    </source>
</evidence>
<feature type="region of interest" description="Disordered" evidence="4">
    <location>
        <begin position="119"/>
        <end position="139"/>
    </location>
</feature>
<reference evidence="6" key="1">
    <citation type="submission" date="2020-02" db="EMBL/GenBank/DDBJ databases">
        <authorList>
            <person name="Scholz U."/>
            <person name="Mascher M."/>
            <person name="Fiebig A."/>
        </authorList>
    </citation>
    <scope>NUCLEOTIDE SEQUENCE</scope>
</reference>
<accession>A0A7I8L5Z1</accession>
<evidence type="ECO:0000256" key="3">
    <source>
        <dbReference type="ARBA" id="ARBA00022786"/>
    </source>
</evidence>
<evidence type="ECO:0000313" key="7">
    <source>
        <dbReference type="Proteomes" id="UP000663760"/>
    </source>
</evidence>
<name>A0A7I8L5Z1_SPIIN</name>
<dbReference type="InterPro" id="IPR038920">
    <property type="entry name" value="At3g05675-like"/>
</dbReference>
<evidence type="ECO:0000256" key="2">
    <source>
        <dbReference type="ARBA" id="ARBA00004906"/>
    </source>
</evidence>
<comment type="pathway">
    <text evidence="2">Protein modification; protein ubiquitination.</text>
</comment>
<dbReference type="Pfam" id="PF25553">
    <property type="entry name" value="BTB-POZ_ANK-like"/>
    <property type="match status" value="1"/>
</dbReference>
<sequence>MADPVSRRSHPRRKDQGISRSWCCSFGVATQSPDNRGAAAVRSSQRPPSKPQKPAYSGSFHSSPSPSSRVGLGLIDPRRILSPGRVSPMDSDAALVPLPESAVAVSAAAVVLAPEVETVDPPQRPKSRMAAQVPQPSPSAAELGASAVCSEERSTDLRLVLKGKDRSYLVLDLDSDVLCRSSTYFAAMVLEARRKPADDSGESPKIVVAEIEHLPVFKDTIELMYEKDAVRWLMKAGVLRSIDILEVSSSIVFPRGVDSCLRYLEAVPWNESEEEKLKALFSRCSLDHPLAQDILSRLYGQVAAEGLALRLLRSVSGGANRGSKKVLQTLVNDLLSKSSVYHKDPAGLTKDGLYEVSLSCLASLLQLFQEATGGAAAEGRRGTMLDRASCLVDSLSWLLELLLDRHLAEDFVALWAGQTELQHLHEAAAPMLRFELSRVSAAVFEALGRGRLHCPAPLRWRVLRAWFGPMLVDFGWLGRRPRGLDLRSMEDSLGRAILTLPLPQQQALLVDWFAFFSSSAAGDCPNLSAAFQVWWRRSFLRRPSPHQQ</sequence>
<keyword evidence="7" id="KW-1185">Reference proteome</keyword>
<dbReference type="UniPathway" id="UPA00143"/>
<feature type="region of interest" description="Disordered" evidence="4">
    <location>
        <begin position="1"/>
        <end position="73"/>
    </location>
</feature>
<evidence type="ECO:0000259" key="5">
    <source>
        <dbReference type="Pfam" id="PF25553"/>
    </source>
</evidence>
<dbReference type="PANTHER" id="PTHR31060">
    <property type="entry name" value="OSJNBA0011J08.25 PROTEIN-RELATED"/>
    <property type="match status" value="1"/>
</dbReference>
<keyword evidence="3" id="KW-0833">Ubl conjugation pathway</keyword>
<dbReference type="EMBL" id="LR746274">
    <property type="protein sequence ID" value="CAA7405300.1"/>
    <property type="molecule type" value="Genomic_DNA"/>
</dbReference>
<feature type="compositionally biased region" description="Low complexity" evidence="4">
    <location>
        <begin position="42"/>
        <end position="68"/>
    </location>
</feature>
<dbReference type="PANTHER" id="PTHR31060:SF33">
    <property type="entry name" value="OS04G0278000 PROTEIN"/>
    <property type="match status" value="1"/>
</dbReference>
<comment type="function">
    <text evidence="1">May act as a substrate-specific adapter of an E3 ubiquitin-protein ligase complex (CUL3-RBX1-BTB) which mediates the ubiquitination and subsequent proteasomal degradation of target proteins.</text>
</comment>
<organism evidence="6 7">
    <name type="scientific">Spirodela intermedia</name>
    <name type="common">Intermediate duckweed</name>
    <dbReference type="NCBI Taxonomy" id="51605"/>
    <lineage>
        <taxon>Eukaryota</taxon>
        <taxon>Viridiplantae</taxon>
        <taxon>Streptophyta</taxon>
        <taxon>Embryophyta</taxon>
        <taxon>Tracheophyta</taxon>
        <taxon>Spermatophyta</taxon>
        <taxon>Magnoliopsida</taxon>
        <taxon>Liliopsida</taxon>
        <taxon>Araceae</taxon>
        <taxon>Lemnoideae</taxon>
        <taxon>Spirodela</taxon>
    </lineage>
</organism>
<evidence type="ECO:0000256" key="4">
    <source>
        <dbReference type="SAM" id="MobiDB-lite"/>
    </source>
</evidence>
<dbReference type="Proteomes" id="UP000663760">
    <property type="component" value="Chromosome 11"/>
</dbReference>
<protein>
    <recommendedName>
        <fullName evidence="5">At3g05675-like ankyrin-like domain-containing protein</fullName>
    </recommendedName>
</protein>
<dbReference type="GO" id="GO:0016567">
    <property type="term" value="P:protein ubiquitination"/>
    <property type="evidence" value="ECO:0007669"/>
    <property type="project" value="UniProtKB-UniPathway"/>
</dbReference>
<feature type="domain" description="At3g05675-like ankyrin-like" evidence="5">
    <location>
        <begin position="304"/>
        <end position="541"/>
    </location>
</feature>
<evidence type="ECO:0000313" key="6">
    <source>
        <dbReference type="EMBL" id="CAA7405300.1"/>
    </source>
</evidence>
<feature type="compositionally biased region" description="Low complexity" evidence="4">
    <location>
        <begin position="130"/>
        <end position="139"/>
    </location>
</feature>
<dbReference type="AlphaFoldDB" id="A0A7I8L5Z1"/>